<dbReference type="InterPro" id="IPR002321">
    <property type="entry name" value="Cyt_c_II"/>
</dbReference>
<accession>E6PSA0</accession>
<dbReference type="Pfam" id="PF01322">
    <property type="entry name" value="Cytochrom_C_2"/>
    <property type="match status" value="1"/>
</dbReference>
<dbReference type="AlphaFoldDB" id="E6PSA0"/>
<dbReference type="GO" id="GO:0022900">
    <property type="term" value="P:electron transport chain"/>
    <property type="evidence" value="ECO:0007669"/>
    <property type="project" value="InterPro"/>
</dbReference>
<dbReference type="GO" id="GO:0020037">
    <property type="term" value="F:heme binding"/>
    <property type="evidence" value="ECO:0007669"/>
    <property type="project" value="InterPro"/>
</dbReference>
<comment type="caution">
    <text evidence="1">The sequence shown here is derived from an EMBL/GenBank/DDBJ whole genome shotgun (WGS) entry which is preliminary data.</text>
</comment>
<dbReference type="PROSITE" id="PS51009">
    <property type="entry name" value="CYTCII"/>
    <property type="match status" value="1"/>
</dbReference>
<gene>
    <name evidence="1" type="ORF">CARN2_3281</name>
</gene>
<name>E6PSA0_9ZZZZ</name>
<sequence length="46" mass="5005">MQPAAAQEQLTPKLTAAAQTGQLNPMRVVFGQTVKTCKSCHDSFRN</sequence>
<evidence type="ECO:0000313" key="1">
    <source>
        <dbReference type="EMBL" id="CBH97806.1"/>
    </source>
</evidence>
<dbReference type="SUPFAM" id="SSF47175">
    <property type="entry name" value="Cytochromes"/>
    <property type="match status" value="1"/>
</dbReference>
<protein>
    <submittedName>
        <fullName evidence="1">Cytochrome c</fullName>
    </submittedName>
</protein>
<dbReference type="GO" id="GO:0005506">
    <property type="term" value="F:iron ion binding"/>
    <property type="evidence" value="ECO:0007669"/>
    <property type="project" value="InterPro"/>
</dbReference>
<organism evidence="1">
    <name type="scientific">mine drainage metagenome</name>
    <dbReference type="NCBI Taxonomy" id="410659"/>
    <lineage>
        <taxon>unclassified sequences</taxon>
        <taxon>metagenomes</taxon>
        <taxon>ecological metagenomes</taxon>
    </lineage>
</organism>
<dbReference type="Gene3D" id="1.20.120.10">
    <property type="entry name" value="Cytochrome c/b562"/>
    <property type="match status" value="1"/>
</dbReference>
<proteinExistence type="predicted"/>
<dbReference type="GO" id="GO:0009055">
    <property type="term" value="F:electron transfer activity"/>
    <property type="evidence" value="ECO:0007669"/>
    <property type="project" value="InterPro"/>
</dbReference>
<reference evidence="1" key="1">
    <citation type="submission" date="2009-10" db="EMBL/GenBank/DDBJ databases">
        <title>Diversity of trophic interactions inside an arsenic-rich microbial ecosystem.</title>
        <authorList>
            <person name="Bertin P.N."/>
            <person name="Heinrich-Salmeron A."/>
            <person name="Pelletier E."/>
            <person name="Goulhen-Chollet F."/>
            <person name="Arsene-Ploetze F."/>
            <person name="Gallien S."/>
            <person name="Calteau A."/>
            <person name="Vallenet D."/>
            <person name="Casiot C."/>
            <person name="Chane-Woon-Ming B."/>
            <person name="Giloteaux L."/>
            <person name="Barakat M."/>
            <person name="Bonnefoy V."/>
            <person name="Bruneel O."/>
            <person name="Chandler M."/>
            <person name="Cleiss J."/>
            <person name="Duran R."/>
            <person name="Elbaz-Poulichet F."/>
            <person name="Fonknechten N."/>
            <person name="Lauga B."/>
            <person name="Mornico D."/>
            <person name="Ortet P."/>
            <person name="Schaeffer C."/>
            <person name="Siguier P."/>
            <person name="Alexander Thil Smith A."/>
            <person name="Van Dorsselaer A."/>
            <person name="Weissenbach J."/>
            <person name="Medigue C."/>
            <person name="Le Paslier D."/>
        </authorList>
    </citation>
    <scope>NUCLEOTIDE SEQUENCE</scope>
</reference>
<dbReference type="InterPro" id="IPR010980">
    <property type="entry name" value="Cyt_c/b562"/>
</dbReference>
<dbReference type="EMBL" id="CABM01000047">
    <property type="protein sequence ID" value="CBH97806.1"/>
    <property type="molecule type" value="Genomic_DNA"/>
</dbReference>